<dbReference type="CDD" id="cd13961">
    <property type="entry name" value="PT_UbiA_DGGGPS"/>
    <property type="match status" value="1"/>
</dbReference>
<dbReference type="InterPro" id="IPR050475">
    <property type="entry name" value="Prenyltransferase_related"/>
</dbReference>
<dbReference type="Gene3D" id="1.20.120.1780">
    <property type="entry name" value="UbiA prenyltransferase"/>
    <property type="match status" value="1"/>
</dbReference>
<dbReference type="AlphaFoldDB" id="A0A6L3ZKK1"/>
<gene>
    <name evidence="7" type="ORF">F8C82_07190</name>
</gene>
<feature type="transmembrane region" description="Helical" evidence="6">
    <location>
        <begin position="12"/>
        <end position="29"/>
    </location>
</feature>
<keyword evidence="5 6" id="KW-0472">Membrane</keyword>
<dbReference type="PANTHER" id="PTHR42723">
    <property type="entry name" value="CHLOROPHYLL SYNTHASE"/>
    <property type="match status" value="1"/>
</dbReference>
<organism evidence="7 8">
    <name type="scientific">Phaeocystidibacter marisrubri</name>
    <dbReference type="NCBI Taxonomy" id="1577780"/>
    <lineage>
        <taxon>Bacteria</taxon>
        <taxon>Pseudomonadati</taxon>
        <taxon>Bacteroidota</taxon>
        <taxon>Flavobacteriia</taxon>
        <taxon>Flavobacteriales</taxon>
        <taxon>Phaeocystidibacteraceae</taxon>
        <taxon>Phaeocystidibacter</taxon>
    </lineage>
</organism>
<dbReference type="Proteomes" id="UP000484164">
    <property type="component" value="Unassembled WGS sequence"/>
</dbReference>
<dbReference type="PANTHER" id="PTHR42723:SF1">
    <property type="entry name" value="CHLOROPHYLL SYNTHASE, CHLOROPLASTIC"/>
    <property type="match status" value="1"/>
</dbReference>
<dbReference type="EMBL" id="WBVQ01000001">
    <property type="protein sequence ID" value="KAB2818179.1"/>
    <property type="molecule type" value="Genomic_DNA"/>
</dbReference>
<feature type="transmembrane region" description="Helical" evidence="6">
    <location>
        <begin position="87"/>
        <end position="109"/>
    </location>
</feature>
<dbReference type="Pfam" id="PF01040">
    <property type="entry name" value="UbiA"/>
    <property type="match status" value="1"/>
</dbReference>
<feature type="transmembrane region" description="Helical" evidence="6">
    <location>
        <begin position="224"/>
        <end position="244"/>
    </location>
</feature>
<comment type="caution">
    <text evidence="7">The sequence shown here is derived from an EMBL/GenBank/DDBJ whole genome shotgun (WGS) entry which is preliminary data.</text>
</comment>
<evidence type="ECO:0000313" key="8">
    <source>
        <dbReference type="Proteomes" id="UP000484164"/>
    </source>
</evidence>
<keyword evidence="4 6" id="KW-1133">Transmembrane helix</keyword>
<feature type="transmembrane region" description="Helical" evidence="6">
    <location>
        <begin position="250"/>
        <end position="272"/>
    </location>
</feature>
<name>A0A6L3ZKK1_9FLAO</name>
<dbReference type="GO" id="GO:0016765">
    <property type="term" value="F:transferase activity, transferring alkyl or aryl (other than methyl) groups"/>
    <property type="evidence" value="ECO:0007669"/>
    <property type="project" value="InterPro"/>
</dbReference>
<accession>A0A6L3ZKK1</accession>
<dbReference type="OrthoDB" id="9811562at2"/>
<feature type="transmembrane region" description="Helical" evidence="6">
    <location>
        <begin position="115"/>
        <end position="131"/>
    </location>
</feature>
<evidence type="ECO:0000313" key="7">
    <source>
        <dbReference type="EMBL" id="KAB2818179.1"/>
    </source>
</evidence>
<dbReference type="Gene3D" id="1.10.357.140">
    <property type="entry name" value="UbiA prenyltransferase"/>
    <property type="match status" value="1"/>
</dbReference>
<evidence type="ECO:0000256" key="2">
    <source>
        <dbReference type="ARBA" id="ARBA00022475"/>
    </source>
</evidence>
<dbReference type="InterPro" id="IPR044878">
    <property type="entry name" value="UbiA_sf"/>
</dbReference>
<sequence>MVKEWFKLVRFANVLFIGGIPIVLHYAFVQPLMGESGLSTVELLLLFVSLFCIGCAGNIINDVFDQETDEINKPEKRSVGVTITENAAFWLFGILSTIGFVFFCAVAYLNDQLEYVIIYPFNLVLLWLYSMELKGRILIGNIIIAFLASTNVLIVALFDLLPVESSRSPIFNTCWNTLLVLSAFAFLSTLIREIVKDLEDVKGDTASGYKTFAITFNCRTVKSVLLFLITLDITALLWVSSLFYPDHYEVLIWTSIVLILPLVIIAVALVLAEKATQYHKISTWLKIHMLLGLLSPIVLIYTL</sequence>
<evidence type="ECO:0000256" key="5">
    <source>
        <dbReference type="ARBA" id="ARBA00023136"/>
    </source>
</evidence>
<evidence type="ECO:0000256" key="3">
    <source>
        <dbReference type="ARBA" id="ARBA00022692"/>
    </source>
</evidence>
<proteinExistence type="predicted"/>
<feature type="transmembrane region" description="Helical" evidence="6">
    <location>
        <begin position="138"/>
        <end position="158"/>
    </location>
</feature>
<evidence type="ECO:0000256" key="1">
    <source>
        <dbReference type="ARBA" id="ARBA00004141"/>
    </source>
</evidence>
<feature type="transmembrane region" description="Helical" evidence="6">
    <location>
        <begin position="170"/>
        <end position="191"/>
    </location>
</feature>
<protein>
    <recommendedName>
        <fullName evidence="9">UbiA family prenyltransferase</fullName>
    </recommendedName>
</protein>
<feature type="transmembrane region" description="Helical" evidence="6">
    <location>
        <begin position="284"/>
        <end position="302"/>
    </location>
</feature>
<evidence type="ECO:0000256" key="4">
    <source>
        <dbReference type="ARBA" id="ARBA00022989"/>
    </source>
</evidence>
<feature type="transmembrane region" description="Helical" evidence="6">
    <location>
        <begin position="41"/>
        <end position="60"/>
    </location>
</feature>
<comment type="subcellular location">
    <subcellularLocation>
        <location evidence="1">Membrane</location>
        <topology evidence="1">Multi-pass membrane protein</topology>
    </subcellularLocation>
</comment>
<dbReference type="RefSeq" id="WP_151692867.1">
    <property type="nucleotide sequence ID" value="NZ_BMGX01000002.1"/>
</dbReference>
<keyword evidence="2" id="KW-1003">Cell membrane</keyword>
<keyword evidence="3 6" id="KW-0812">Transmembrane</keyword>
<dbReference type="InterPro" id="IPR000537">
    <property type="entry name" value="UbiA_prenyltransferase"/>
</dbReference>
<reference evidence="7 8" key="1">
    <citation type="submission" date="2019-10" db="EMBL/GenBank/DDBJ databases">
        <title>Genome sequence of Phaeocystidibacter marisrubri JCM30614 (type strain).</title>
        <authorList>
            <person name="Bowman J.P."/>
        </authorList>
    </citation>
    <scope>NUCLEOTIDE SEQUENCE [LARGE SCALE GENOMIC DNA]</scope>
    <source>
        <strain evidence="7 8">JCM 30614</strain>
    </source>
</reference>
<evidence type="ECO:0008006" key="9">
    <source>
        <dbReference type="Google" id="ProtNLM"/>
    </source>
</evidence>
<dbReference type="GO" id="GO:0016020">
    <property type="term" value="C:membrane"/>
    <property type="evidence" value="ECO:0007669"/>
    <property type="project" value="UniProtKB-SubCell"/>
</dbReference>
<evidence type="ECO:0000256" key="6">
    <source>
        <dbReference type="SAM" id="Phobius"/>
    </source>
</evidence>
<keyword evidence="8" id="KW-1185">Reference proteome</keyword>